<dbReference type="PANTHER" id="PTHR22741:SF10">
    <property type="entry name" value="COILED-COIL DOMAIN-CONTAINING PROTEIN CG32809"/>
    <property type="match status" value="1"/>
</dbReference>
<accession>A0A9N9MQL5</accession>
<evidence type="ECO:0000313" key="4">
    <source>
        <dbReference type="EMBL" id="CAG9768600.1"/>
    </source>
</evidence>
<dbReference type="GO" id="GO:0005737">
    <property type="term" value="C:cytoplasm"/>
    <property type="evidence" value="ECO:0007669"/>
    <property type="project" value="TreeGrafter"/>
</dbReference>
<protein>
    <recommendedName>
        <fullName evidence="3">Actin interacting protein 3-like C-terminal domain-containing protein</fullName>
    </recommendedName>
</protein>
<dbReference type="EMBL" id="OU892281">
    <property type="protein sequence ID" value="CAG9768600.1"/>
    <property type="molecule type" value="Genomic_DNA"/>
</dbReference>
<proteinExistence type="predicted"/>
<name>A0A9N9MQL5_9CUCU</name>
<gene>
    <name evidence="4" type="ORF">CEUTPL_LOCUS9128</name>
</gene>
<dbReference type="AlphaFoldDB" id="A0A9N9MQL5"/>
<evidence type="ECO:0000256" key="2">
    <source>
        <dbReference type="SAM" id="MobiDB-lite"/>
    </source>
</evidence>
<reference evidence="4" key="1">
    <citation type="submission" date="2022-01" db="EMBL/GenBank/DDBJ databases">
        <authorList>
            <person name="King R."/>
        </authorList>
    </citation>
    <scope>NUCLEOTIDE SEQUENCE</scope>
</reference>
<keyword evidence="5" id="KW-1185">Reference proteome</keyword>
<sequence length="824" mass="93650">MFVWKQCVAPAGEEEWNSDGKSNRGSDGTNFSRYIYYEKKMSKTIADTSIKNKLLEKADLSKLDGLLYFESPLRKAYDESPRLNLRKLTTKDLPDPPQEISKGRLRQLTSIDILEIEDSDEETPQTHYDGTPKKTVNKAYKQTMKELRGIANKPIIIDLPKIPKPQMQRPKIKPNVSNRDFRCGNYPESTVQMQTSERKSARGIEITKNCLKPQGHLLSDKTLEIDLNKNKCVNESNIVKNNENEQTYDKYMSPEVFAFLSELGQCNPAQISERNQTVQIKAKKPDDELGLQNSIYKNPTPKVIKSNNTILEEILLDLEAMEEKPKFVSGDRSRSCKKKQKQILTYIERNDSQKSESIIDPENKRPIKIAYCKSCKSGKKIDNYRSQITQTQDIKSQSHYCTNNANKHQTHNILCSHEASNLPGLKNEKKKLKFGGKFQKRSQKAYGLEPIKECMSSFSLPDHTNSSLHSFCTRSDNEGGEVRGRNRSGRRDDPRRHTLSTGADGQYLPNMSGQGGPLSRTMDLELRQNQTWIFVLSENGKTMFKIPLQPNSMTEIFNICDSSISSGSDFSENENPDPVIVNDERIEDISQNKPEKQEQDPEILKLLGEEPSGSDSVFGSEGHLRGYPPPSNAMLFDDDPGIMSEVETSSTGFRRGGKQRSSLPVVRTPSKTLERPLEYQSGRLIMYSSSGLVFLQYRNETKRALLPNEITSIDTVKALFVRSFPKQLTMEYLDSPNVKIYIHDSSKDMFYELEDLRSHLREIRDRSVLRLFESADVSGGLPMAGIGIAGGVGHFEDPSYFSEPEFDSEYQHQHIHKSKKQKIT</sequence>
<dbReference type="InterPro" id="IPR022782">
    <property type="entry name" value="AIP3-like_C"/>
</dbReference>
<feature type="domain" description="Actin interacting protein 3-like C-terminal" evidence="3">
    <location>
        <begin position="694"/>
        <end position="772"/>
    </location>
</feature>
<organism evidence="4 5">
    <name type="scientific">Ceutorhynchus assimilis</name>
    <name type="common">cabbage seed weevil</name>
    <dbReference type="NCBI Taxonomy" id="467358"/>
    <lineage>
        <taxon>Eukaryota</taxon>
        <taxon>Metazoa</taxon>
        <taxon>Ecdysozoa</taxon>
        <taxon>Arthropoda</taxon>
        <taxon>Hexapoda</taxon>
        <taxon>Insecta</taxon>
        <taxon>Pterygota</taxon>
        <taxon>Neoptera</taxon>
        <taxon>Endopterygota</taxon>
        <taxon>Coleoptera</taxon>
        <taxon>Polyphaga</taxon>
        <taxon>Cucujiformia</taxon>
        <taxon>Curculionidae</taxon>
        <taxon>Ceutorhynchinae</taxon>
        <taxon>Ceutorhynchus</taxon>
    </lineage>
</organism>
<dbReference type="PANTHER" id="PTHR22741">
    <property type="entry name" value="P140CAP/SNIP-RELATED"/>
    <property type="match status" value="1"/>
</dbReference>
<dbReference type="InterPro" id="IPR051825">
    <property type="entry name" value="SRCIN1"/>
</dbReference>
<feature type="region of interest" description="Disordered" evidence="2">
    <location>
        <begin position="608"/>
        <end position="629"/>
    </location>
</feature>
<evidence type="ECO:0000313" key="5">
    <source>
        <dbReference type="Proteomes" id="UP001152799"/>
    </source>
</evidence>
<dbReference type="Proteomes" id="UP001152799">
    <property type="component" value="Chromosome 5"/>
</dbReference>
<keyword evidence="1" id="KW-0175">Coiled coil</keyword>
<evidence type="ECO:0000256" key="1">
    <source>
        <dbReference type="ARBA" id="ARBA00023054"/>
    </source>
</evidence>
<evidence type="ECO:0000259" key="3">
    <source>
        <dbReference type="Pfam" id="PF03915"/>
    </source>
</evidence>
<feature type="region of interest" description="Disordered" evidence="2">
    <location>
        <begin position="469"/>
        <end position="520"/>
    </location>
</feature>
<feature type="compositionally biased region" description="Basic and acidic residues" evidence="2">
    <location>
        <begin position="475"/>
        <end position="496"/>
    </location>
</feature>
<dbReference type="Pfam" id="PF03915">
    <property type="entry name" value="AIP3"/>
    <property type="match status" value="1"/>
</dbReference>
<dbReference type="OrthoDB" id="6022652at2759"/>